<reference evidence="5 6" key="1">
    <citation type="submission" date="2019-02" db="EMBL/GenBank/DDBJ databases">
        <title>Draft Genome Sequences of Six Type Strains of the Genus Massilia.</title>
        <authorList>
            <person name="Miess H."/>
            <person name="Frediansyhah A."/>
            <person name="Gross H."/>
        </authorList>
    </citation>
    <scope>NUCLEOTIDE SEQUENCE [LARGE SCALE GENOMIC DNA]</scope>
    <source>
        <strain evidence="5 6">DSM 17473</strain>
    </source>
</reference>
<proteinExistence type="inferred from homology"/>
<dbReference type="Gene3D" id="2.30.110.50">
    <property type="match status" value="1"/>
</dbReference>
<dbReference type="Pfam" id="PF10106">
    <property type="entry name" value="DUF2345"/>
    <property type="match status" value="1"/>
</dbReference>
<feature type="domain" description="Gp5/Type VI secretion system Vgr protein OB-fold" evidence="2">
    <location>
        <begin position="476"/>
        <end position="529"/>
    </location>
</feature>
<dbReference type="KEGG" id="plue:EWM63_06915"/>
<dbReference type="InterPro" id="IPR017847">
    <property type="entry name" value="T6SS_RhsGE_Vgr_subset"/>
</dbReference>
<accession>A0A4P6KVF4</accession>
<dbReference type="Gene3D" id="2.40.50.230">
    <property type="entry name" value="Gp5 N-terminal domain"/>
    <property type="match status" value="1"/>
</dbReference>
<gene>
    <name evidence="5" type="ORF">EWM63_06915</name>
</gene>
<dbReference type="Pfam" id="PF04717">
    <property type="entry name" value="Phage_base_V"/>
    <property type="match status" value="1"/>
</dbReference>
<dbReference type="Gene3D" id="4.10.220.110">
    <property type="match status" value="1"/>
</dbReference>
<feature type="domain" description="Putative type VI secretion system Rhs element associated Vgr" evidence="4">
    <location>
        <begin position="557"/>
        <end position="664"/>
    </location>
</feature>
<dbReference type="EMBL" id="CP035913">
    <property type="protein sequence ID" value="QBE62734.1"/>
    <property type="molecule type" value="Genomic_DNA"/>
</dbReference>
<evidence type="ECO:0000313" key="6">
    <source>
        <dbReference type="Proteomes" id="UP000290637"/>
    </source>
</evidence>
<dbReference type="SUPFAM" id="SSF69349">
    <property type="entry name" value="Phage fibre proteins"/>
    <property type="match status" value="1"/>
</dbReference>
<dbReference type="SUPFAM" id="SSF69255">
    <property type="entry name" value="gp5 N-terminal domain-like"/>
    <property type="match status" value="1"/>
</dbReference>
<dbReference type="OrthoDB" id="1907165at2"/>
<evidence type="ECO:0000259" key="3">
    <source>
        <dbReference type="Pfam" id="PF10106"/>
    </source>
</evidence>
<organism evidence="5 6">
    <name type="scientific">Pseudoduganella lutea</name>
    <dbReference type="NCBI Taxonomy" id="321985"/>
    <lineage>
        <taxon>Bacteria</taxon>
        <taxon>Pseudomonadati</taxon>
        <taxon>Pseudomonadota</taxon>
        <taxon>Betaproteobacteria</taxon>
        <taxon>Burkholderiales</taxon>
        <taxon>Oxalobacteraceae</taxon>
        <taxon>Telluria group</taxon>
        <taxon>Pseudoduganella</taxon>
    </lineage>
</organism>
<dbReference type="InterPro" id="IPR006533">
    <property type="entry name" value="T6SS_Vgr_RhsGE"/>
</dbReference>
<evidence type="ECO:0000259" key="2">
    <source>
        <dbReference type="Pfam" id="PF04717"/>
    </source>
</evidence>
<dbReference type="NCBIfam" id="TIGR01646">
    <property type="entry name" value="vgr_GE"/>
    <property type="match status" value="1"/>
</dbReference>
<dbReference type="InterPro" id="IPR037026">
    <property type="entry name" value="Vgr_OB-fold_dom_sf"/>
</dbReference>
<dbReference type="SUPFAM" id="SSF69279">
    <property type="entry name" value="Phage tail proteins"/>
    <property type="match status" value="2"/>
</dbReference>
<dbReference type="NCBIfam" id="TIGR03361">
    <property type="entry name" value="VI_Rhs_Vgr"/>
    <property type="match status" value="1"/>
</dbReference>
<dbReference type="InterPro" id="IPR006531">
    <property type="entry name" value="Gp5/Vgr_OB"/>
</dbReference>
<name>A0A4P6KVF4_9BURK</name>
<dbReference type="Proteomes" id="UP000290637">
    <property type="component" value="Chromosome"/>
</dbReference>
<feature type="domain" description="DUF2345" evidence="3">
    <location>
        <begin position="683"/>
        <end position="830"/>
    </location>
</feature>
<evidence type="ECO:0000256" key="1">
    <source>
        <dbReference type="ARBA" id="ARBA00005558"/>
    </source>
</evidence>
<evidence type="ECO:0000313" key="5">
    <source>
        <dbReference type="EMBL" id="QBE62734.1"/>
    </source>
</evidence>
<comment type="similarity">
    <text evidence="1">Belongs to the VgrG protein family.</text>
</comment>
<evidence type="ECO:0000259" key="4">
    <source>
        <dbReference type="Pfam" id="PF13296"/>
    </source>
</evidence>
<sequence length="864" mass="94635">MELLNAFVNLLVSHRDLVTSDRPVRLRLDHPEMMMEDVLLPQRVEGHEWFCGGFEYRVLCVALDANLPLKEFIALPAAIDIVTDRGKLRTVCGVVTEARAGDSDGGLASYQLVIRDMLAVMEKRTNTRVFRNLDEVEILNTLCSEWQRSNPVVGPCFDVSTDNIFKDMKYPKREFTMQHNESDAAFIRRILRRRGISWIFEPDVDKHYPSHSMRLLNRYESVRENAAGTVRYHRDAATEERDSITTLTAVRTLQPMTTTRHSWNYKTPWPLDAMQAESKGRLQQGPVERTLAATLDDYQVWSPHAGDDRDDFRALGELAMNRHDFETKCLMGEGAVRDFRVGEYFALAGHPEIDRHQPEDREFVITDLHLAMQNNLPRDLANRVAKLFSRSGWANEDMGKRPVKMRFTAVRRGVPIVPAYDPRIDLPPVHMQSALVVGPAKEEVHCDDMGRVKIRFPATREQDHMHAGGAGAAGTDCDSAWVRVASNWAGNGAGSDQCGALFLPRVGSEVLVAFMGGDPDKPVIVGQMFNQQAMPPELSKGSGLPGNRYLSGICSREVGGGRQGNQLRFDDTKGQVSAQLSSDHGESQLNLGFLTYPRKNGYAERRGTGAELFSELAVAIRGIEGVLITAENGGGTEGMQLDRKGLLKVAGGIEKLAAQLSKLAERFAKDEPISAELNTLIQNAEKLDERKSRTVAIYGPDGLIATSGQSLAMGAAIDLDLVSSKRMRLSAGGSAYVRAAAGVSIFTNQGGAKIIAVGGKVQVQAQNAELEVLAKKVIEIISATDWINLKAKQGIRINGGGSELVLSAEGIKGYTSGNSEMHAADHQTLKGQERKATFPGSETCAMQAKGAAGMGAATIPVSEE</sequence>
<dbReference type="InterPro" id="IPR028244">
    <property type="entry name" value="T6SS_Rhs_Vgr_dom"/>
</dbReference>
<dbReference type="AlphaFoldDB" id="A0A4P6KVF4"/>
<dbReference type="Pfam" id="PF05954">
    <property type="entry name" value="Phage_GPD"/>
    <property type="match status" value="1"/>
</dbReference>
<dbReference type="Gene3D" id="3.55.50.10">
    <property type="entry name" value="Baseplate protein-like domains"/>
    <property type="match status" value="1"/>
</dbReference>
<dbReference type="Pfam" id="PF13296">
    <property type="entry name" value="T6SS_Vgr"/>
    <property type="match status" value="1"/>
</dbReference>
<keyword evidence="6" id="KW-1185">Reference proteome</keyword>
<dbReference type="RefSeq" id="WP_130185868.1">
    <property type="nucleotide sequence ID" value="NZ_CP035913.1"/>
</dbReference>
<protein>
    <submittedName>
        <fullName evidence="5">Type VI secretion system tip protein VgrG</fullName>
    </submittedName>
</protein>
<dbReference type="InterPro" id="IPR018769">
    <property type="entry name" value="VgrG2_DUF2345"/>
</dbReference>